<dbReference type="OrthoDB" id="5428038at2759"/>
<dbReference type="EMBL" id="DF977448">
    <property type="protein sequence ID" value="GAP86163.1"/>
    <property type="molecule type" value="Genomic_DNA"/>
</dbReference>
<evidence type="ECO:0000313" key="2">
    <source>
        <dbReference type="Proteomes" id="UP000054516"/>
    </source>
</evidence>
<reference evidence="1" key="1">
    <citation type="submission" date="2016-03" db="EMBL/GenBank/DDBJ databases">
        <title>Draft genome sequence of Rosellinia necatrix.</title>
        <authorList>
            <person name="Kanematsu S."/>
        </authorList>
    </citation>
    <scope>NUCLEOTIDE SEQUENCE [LARGE SCALE GENOMIC DNA]</scope>
    <source>
        <strain evidence="1">W97</strain>
    </source>
</reference>
<accession>A0A1W2TDS7</accession>
<dbReference type="STRING" id="77044.A0A1W2TDS7"/>
<dbReference type="Proteomes" id="UP000054516">
    <property type="component" value="Unassembled WGS sequence"/>
</dbReference>
<gene>
    <name evidence="1" type="ORF">SAMD00023353_0302960</name>
</gene>
<dbReference type="OMA" id="TACDDHR"/>
<name>A0A1W2TDS7_ROSNE</name>
<proteinExistence type="predicted"/>
<sequence length="690" mass="77077">MAQPSISTSQCYRAVCRHLWPHHNTIRALDGLYASAFERHAATFRAGVRHGSSVPGPLEHRRRLAKRHMGELHLGEPHAAAPIWELSSLVDLTEWKWKPPTLPAVSGRQDTDSDQTPALWNAMMSLGLSLFPPSADAAHGLHAPDAILLPQDIKLSGVAEPLPPMSWDADSASLDVITTALESLSADMPFSTAHVPHFSQFCDRWQRALAKGIFRGEAVAAIVAGVADAVSEARIGAQSPRLPSLIKLLLVEATIEGMASRGTDQNTAFDDIAWNGILHTTSTIQGLNIIRTFTKAAACIPSASIGAVSSGILANVDNYLKILASETLPGTISRQSAKMALPLQCLGRPELRFILDRATQLVLTHVDLGRETYRRVRRAWLLLLVRLPGVDEEYLTRICIALEAAMPAHPLSEKEMCKIFLAWANRREPFRGYLFLVRAAHNSGSKCYRSLGRRLLETGQFHRVRLFCRWLHAVGRETDVASLAQGAANRRRRGYTPLSSVALGMRRPRAAIDIICLFEESRKCNVLFWESRFGFKALEILTWMPDFDFYCLWRALGVIPKKEIHTQSRLGKLRGLSRVEAAKLAAVGVVTALSPYLRPRKAFRLMIDCYLNLQSHGCKVPDSFLRAMTHHATKDIAEGRFGITQRLKYIFSIIRRHVGLLEARHMAILLQRQRRANNEQNTMKRIHRIH</sequence>
<protein>
    <submittedName>
        <fullName evidence="1">Putative fungal specific transcription factor domain-containing protein</fullName>
    </submittedName>
</protein>
<dbReference type="AlphaFoldDB" id="A0A1W2TDS7"/>
<keyword evidence="2" id="KW-1185">Reference proteome</keyword>
<evidence type="ECO:0000313" key="1">
    <source>
        <dbReference type="EMBL" id="GAP86163.1"/>
    </source>
</evidence>
<organism evidence="1">
    <name type="scientific">Rosellinia necatrix</name>
    <name type="common">White root-rot fungus</name>
    <dbReference type="NCBI Taxonomy" id="77044"/>
    <lineage>
        <taxon>Eukaryota</taxon>
        <taxon>Fungi</taxon>
        <taxon>Dikarya</taxon>
        <taxon>Ascomycota</taxon>
        <taxon>Pezizomycotina</taxon>
        <taxon>Sordariomycetes</taxon>
        <taxon>Xylariomycetidae</taxon>
        <taxon>Xylariales</taxon>
        <taxon>Xylariaceae</taxon>
        <taxon>Rosellinia</taxon>
    </lineage>
</organism>